<dbReference type="GO" id="GO:0035621">
    <property type="term" value="P:ER to Golgi ceramide transport"/>
    <property type="evidence" value="ECO:0007669"/>
    <property type="project" value="TreeGrafter"/>
</dbReference>
<dbReference type="GO" id="GO:0034727">
    <property type="term" value="P:piecemeal microautophagy of the nucleus"/>
    <property type="evidence" value="ECO:0007669"/>
    <property type="project" value="TreeGrafter"/>
</dbReference>
<dbReference type="GO" id="GO:0030011">
    <property type="term" value="P:maintenance of cell polarity"/>
    <property type="evidence" value="ECO:0007669"/>
    <property type="project" value="TreeGrafter"/>
</dbReference>
<dbReference type="GO" id="GO:0006897">
    <property type="term" value="P:endocytosis"/>
    <property type="evidence" value="ECO:0007669"/>
    <property type="project" value="TreeGrafter"/>
</dbReference>
<dbReference type="Gene3D" id="2.30.29.30">
    <property type="entry name" value="Pleckstrin-homology domain (PH domain)/Phosphotyrosine-binding domain (PTB)"/>
    <property type="match status" value="1"/>
</dbReference>
<evidence type="ECO:0000313" key="7">
    <source>
        <dbReference type="EMBL" id="TFK57419.1"/>
    </source>
</evidence>
<comment type="similarity">
    <text evidence="1">Belongs to the OSBP family.</text>
</comment>
<dbReference type="InterPro" id="IPR041680">
    <property type="entry name" value="PH_8"/>
</dbReference>
<dbReference type="PROSITE" id="PS50003">
    <property type="entry name" value="PH_DOMAIN"/>
    <property type="match status" value="1"/>
</dbReference>
<feature type="region of interest" description="Disordered" evidence="5">
    <location>
        <begin position="338"/>
        <end position="411"/>
    </location>
</feature>
<dbReference type="Pfam" id="PF15409">
    <property type="entry name" value="PH_8"/>
    <property type="match status" value="1"/>
</dbReference>
<keyword evidence="8" id="KW-1185">Reference proteome</keyword>
<dbReference type="FunFam" id="2.40.160.120:FF:000001">
    <property type="entry name" value="Oxysterol-binding protein"/>
    <property type="match status" value="1"/>
</dbReference>
<organism evidence="7 8">
    <name type="scientific">Heliocybe sulcata</name>
    <dbReference type="NCBI Taxonomy" id="5364"/>
    <lineage>
        <taxon>Eukaryota</taxon>
        <taxon>Fungi</taxon>
        <taxon>Dikarya</taxon>
        <taxon>Basidiomycota</taxon>
        <taxon>Agaricomycotina</taxon>
        <taxon>Agaricomycetes</taxon>
        <taxon>Gloeophyllales</taxon>
        <taxon>Gloeophyllaceae</taxon>
        <taxon>Heliocybe</taxon>
    </lineage>
</organism>
<gene>
    <name evidence="7" type="ORF">OE88DRAFT_1651128</name>
</gene>
<dbReference type="GO" id="GO:0120009">
    <property type="term" value="P:intermembrane lipid transfer"/>
    <property type="evidence" value="ECO:0007669"/>
    <property type="project" value="UniProtKB-ARBA"/>
</dbReference>
<dbReference type="OrthoDB" id="416222at2759"/>
<feature type="region of interest" description="Disordered" evidence="5">
    <location>
        <begin position="260"/>
        <end position="321"/>
    </location>
</feature>
<evidence type="ECO:0000256" key="5">
    <source>
        <dbReference type="SAM" id="MobiDB-lite"/>
    </source>
</evidence>
<dbReference type="Gene3D" id="3.30.70.3490">
    <property type="match status" value="1"/>
</dbReference>
<dbReference type="GO" id="GO:0005886">
    <property type="term" value="C:plasma membrane"/>
    <property type="evidence" value="ECO:0007669"/>
    <property type="project" value="TreeGrafter"/>
</dbReference>
<dbReference type="STRING" id="5364.A0A5C3NHN0"/>
<dbReference type="AlphaFoldDB" id="A0A5C3NHN0"/>
<name>A0A5C3NHN0_9AGAM</name>
<dbReference type="PANTHER" id="PTHR10972">
    <property type="entry name" value="OXYSTEROL-BINDING PROTEIN-RELATED"/>
    <property type="match status" value="1"/>
</dbReference>
<evidence type="ECO:0000259" key="6">
    <source>
        <dbReference type="PROSITE" id="PS50003"/>
    </source>
</evidence>
<feature type="compositionally biased region" description="Polar residues" evidence="5">
    <location>
        <begin position="305"/>
        <end position="316"/>
    </location>
</feature>
<accession>A0A5C3NHN0</accession>
<dbReference type="EMBL" id="ML213503">
    <property type="protein sequence ID" value="TFK57419.1"/>
    <property type="molecule type" value="Genomic_DNA"/>
</dbReference>
<dbReference type="Pfam" id="PF01237">
    <property type="entry name" value="Oxysterol_BP"/>
    <property type="match status" value="1"/>
</dbReference>
<evidence type="ECO:0000313" key="8">
    <source>
        <dbReference type="Proteomes" id="UP000305948"/>
    </source>
</evidence>
<dbReference type="InterPro" id="IPR037239">
    <property type="entry name" value="OSBP_sf"/>
</dbReference>
<keyword evidence="4" id="KW-0446">Lipid-binding</keyword>
<feature type="compositionally biased region" description="Acidic residues" evidence="5">
    <location>
        <begin position="364"/>
        <end position="380"/>
    </location>
</feature>
<evidence type="ECO:0000256" key="4">
    <source>
        <dbReference type="ARBA" id="ARBA00023121"/>
    </source>
</evidence>
<dbReference type="InterPro" id="IPR000648">
    <property type="entry name" value="Oxysterol-bd"/>
</dbReference>
<feature type="compositionally biased region" description="Basic and acidic residues" evidence="5">
    <location>
        <begin position="393"/>
        <end position="404"/>
    </location>
</feature>
<evidence type="ECO:0000256" key="2">
    <source>
        <dbReference type="ARBA" id="ARBA00022448"/>
    </source>
</evidence>
<dbReference type="SUPFAM" id="SSF50729">
    <property type="entry name" value="PH domain-like"/>
    <property type="match status" value="1"/>
</dbReference>
<feature type="region of interest" description="Disordered" evidence="5">
    <location>
        <begin position="176"/>
        <end position="230"/>
    </location>
</feature>
<feature type="compositionally biased region" description="Low complexity" evidence="5">
    <location>
        <begin position="350"/>
        <end position="363"/>
    </location>
</feature>
<dbReference type="GO" id="GO:0032541">
    <property type="term" value="C:cortical endoplasmic reticulum"/>
    <property type="evidence" value="ECO:0007669"/>
    <property type="project" value="TreeGrafter"/>
</dbReference>
<proteinExistence type="inferred from homology"/>
<evidence type="ECO:0000256" key="1">
    <source>
        <dbReference type="ARBA" id="ARBA00008842"/>
    </source>
</evidence>
<dbReference type="Proteomes" id="UP000305948">
    <property type="component" value="Unassembled WGS sequence"/>
</dbReference>
<dbReference type="SMART" id="SM00233">
    <property type="entry name" value="PH"/>
    <property type="match status" value="1"/>
</dbReference>
<dbReference type="GO" id="GO:0032934">
    <property type="term" value="F:sterol binding"/>
    <property type="evidence" value="ECO:0007669"/>
    <property type="project" value="TreeGrafter"/>
</dbReference>
<dbReference type="GO" id="GO:0005829">
    <property type="term" value="C:cytosol"/>
    <property type="evidence" value="ECO:0007669"/>
    <property type="project" value="TreeGrafter"/>
</dbReference>
<dbReference type="PANTHER" id="PTHR10972:SF203">
    <property type="entry name" value="OXYSTEROL-BINDING PROTEIN HOMOLOG 3"/>
    <property type="match status" value="1"/>
</dbReference>
<keyword evidence="3" id="KW-0445">Lipid transport</keyword>
<protein>
    <recommendedName>
        <fullName evidence="6">PH domain-containing protein</fullName>
    </recommendedName>
</protein>
<dbReference type="CDD" id="cd13289">
    <property type="entry name" value="PH_Osh3p_yeast"/>
    <property type="match status" value="1"/>
</dbReference>
<dbReference type="GO" id="GO:0006887">
    <property type="term" value="P:exocytosis"/>
    <property type="evidence" value="ECO:0007669"/>
    <property type="project" value="TreeGrafter"/>
</dbReference>
<dbReference type="SUPFAM" id="SSF144000">
    <property type="entry name" value="Oxysterol-binding protein-like"/>
    <property type="match status" value="1"/>
</dbReference>
<sequence length="765" mass="84955">MQAPRPLNGSAVGASVAYASQSHPFAIPKADKGHVIQEGWMLKKRRKRMQGFARRYFALYQTGLLCYSFEPGKPVRDQIALQTAAISSTTGRNYITIDSSRTTFHLKCLTTDDWNRWMTAFRKFISTADERTVGRRSSAARSIPFIGYINKAGLVTEEMGNTIEELEDAHQALIQEQSAKRRPSSSRGKGDNGNKHHSKDVFGLFKKSNHQHESASEDQMSASSSVGSLQSPEQRIQAAIAALKSQHANLLKSLSTLTNADGAGSATLRSSPLPATREEDSTEDLPTPTRSGARTPWGSVKRASLTETASDGTSSIWFDAPDAEPEGAEEYIIEHDLTPLDENGGGSKMSATSTQISTSTAVEGEGDEDASSEEEEEAEAELASAPTLTQVKDGSEKEHKEIVRRTQLPSPPVADEGSLFAVLKKNVGKDLSSVALPVTFNEPLTLLQRAAEEMEYYDLLRQAAETSDPVERMCYVAAFAVSGYAHTRHRTGRKGFNPMLAETFEDSRMCLLAEKVSHQPVIMAYHAQGDGWELHATSAGKTKFWGKSLEIIPLGTTHVQIGEDHFQWNKPSSFMRNLMMGTKYLEHCGKMVVENTLTKAKCVLEFKEAGYFGTSNEVAGTVFSPAGKAQTHLEGKWDDTLAQKIDASHLHILWRILPFPKNAPQYYGFTYFGITLNEITPDLEGKLPPTDSRYRTDVRALEEGDLDRAEAEKLRIEEMQRDRRRSGKERQPRWFKQVGDEWVYIGGYWEERAKGWKGAEVEPLW</sequence>
<evidence type="ECO:0000256" key="3">
    <source>
        <dbReference type="ARBA" id="ARBA00023055"/>
    </source>
</evidence>
<dbReference type="GO" id="GO:0097038">
    <property type="term" value="C:perinuclear endoplasmic reticulum"/>
    <property type="evidence" value="ECO:0007669"/>
    <property type="project" value="TreeGrafter"/>
</dbReference>
<keyword evidence="2" id="KW-0813">Transport</keyword>
<dbReference type="InterPro" id="IPR011993">
    <property type="entry name" value="PH-like_dom_sf"/>
</dbReference>
<feature type="domain" description="PH" evidence="6">
    <location>
        <begin position="34"/>
        <end position="126"/>
    </location>
</feature>
<dbReference type="Gene3D" id="2.40.160.120">
    <property type="match status" value="1"/>
</dbReference>
<dbReference type="InterPro" id="IPR001849">
    <property type="entry name" value="PH_domain"/>
</dbReference>
<reference evidence="7 8" key="1">
    <citation type="journal article" date="2019" name="Nat. Ecol. Evol.">
        <title>Megaphylogeny resolves global patterns of mushroom evolution.</title>
        <authorList>
            <person name="Varga T."/>
            <person name="Krizsan K."/>
            <person name="Foldi C."/>
            <person name="Dima B."/>
            <person name="Sanchez-Garcia M."/>
            <person name="Sanchez-Ramirez S."/>
            <person name="Szollosi G.J."/>
            <person name="Szarkandi J.G."/>
            <person name="Papp V."/>
            <person name="Albert L."/>
            <person name="Andreopoulos W."/>
            <person name="Angelini C."/>
            <person name="Antonin V."/>
            <person name="Barry K.W."/>
            <person name="Bougher N.L."/>
            <person name="Buchanan P."/>
            <person name="Buyck B."/>
            <person name="Bense V."/>
            <person name="Catcheside P."/>
            <person name="Chovatia M."/>
            <person name="Cooper J."/>
            <person name="Damon W."/>
            <person name="Desjardin D."/>
            <person name="Finy P."/>
            <person name="Geml J."/>
            <person name="Haridas S."/>
            <person name="Hughes K."/>
            <person name="Justo A."/>
            <person name="Karasinski D."/>
            <person name="Kautmanova I."/>
            <person name="Kiss B."/>
            <person name="Kocsube S."/>
            <person name="Kotiranta H."/>
            <person name="LaButti K.M."/>
            <person name="Lechner B.E."/>
            <person name="Liimatainen K."/>
            <person name="Lipzen A."/>
            <person name="Lukacs Z."/>
            <person name="Mihaltcheva S."/>
            <person name="Morgado L.N."/>
            <person name="Niskanen T."/>
            <person name="Noordeloos M.E."/>
            <person name="Ohm R.A."/>
            <person name="Ortiz-Santana B."/>
            <person name="Ovrebo C."/>
            <person name="Racz N."/>
            <person name="Riley R."/>
            <person name="Savchenko A."/>
            <person name="Shiryaev A."/>
            <person name="Soop K."/>
            <person name="Spirin V."/>
            <person name="Szebenyi C."/>
            <person name="Tomsovsky M."/>
            <person name="Tulloss R.E."/>
            <person name="Uehling J."/>
            <person name="Grigoriev I.V."/>
            <person name="Vagvolgyi C."/>
            <person name="Papp T."/>
            <person name="Martin F.M."/>
            <person name="Miettinen O."/>
            <person name="Hibbett D.S."/>
            <person name="Nagy L.G."/>
        </authorList>
    </citation>
    <scope>NUCLEOTIDE SEQUENCE [LARGE SCALE GENOMIC DNA]</scope>
    <source>
        <strain evidence="7 8">OMC1185</strain>
    </source>
</reference>